<accession>A0A9D4C128</accession>
<protein>
    <submittedName>
        <fullName evidence="1">Uncharacterized protein</fullName>
    </submittedName>
</protein>
<organism evidence="1 2">
    <name type="scientific">Dreissena polymorpha</name>
    <name type="common">Zebra mussel</name>
    <name type="synonym">Mytilus polymorpha</name>
    <dbReference type="NCBI Taxonomy" id="45954"/>
    <lineage>
        <taxon>Eukaryota</taxon>
        <taxon>Metazoa</taxon>
        <taxon>Spiralia</taxon>
        <taxon>Lophotrochozoa</taxon>
        <taxon>Mollusca</taxon>
        <taxon>Bivalvia</taxon>
        <taxon>Autobranchia</taxon>
        <taxon>Heteroconchia</taxon>
        <taxon>Euheterodonta</taxon>
        <taxon>Imparidentia</taxon>
        <taxon>Neoheterodontei</taxon>
        <taxon>Myida</taxon>
        <taxon>Dreissenoidea</taxon>
        <taxon>Dreissenidae</taxon>
        <taxon>Dreissena</taxon>
    </lineage>
</organism>
<dbReference type="Proteomes" id="UP000828390">
    <property type="component" value="Unassembled WGS sequence"/>
</dbReference>
<name>A0A9D4C128_DREPO</name>
<reference evidence="1" key="2">
    <citation type="submission" date="2020-11" db="EMBL/GenBank/DDBJ databases">
        <authorList>
            <person name="McCartney M.A."/>
            <person name="Auch B."/>
            <person name="Kono T."/>
            <person name="Mallez S."/>
            <person name="Becker A."/>
            <person name="Gohl D.M."/>
            <person name="Silverstein K.A.T."/>
            <person name="Koren S."/>
            <person name="Bechman K.B."/>
            <person name="Herman A."/>
            <person name="Abrahante J.E."/>
            <person name="Garbe J."/>
        </authorList>
    </citation>
    <scope>NUCLEOTIDE SEQUENCE</scope>
    <source>
        <strain evidence="1">Duluth1</strain>
        <tissue evidence="1">Whole animal</tissue>
    </source>
</reference>
<evidence type="ECO:0000313" key="2">
    <source>
        <dbReference type="Proteomes" id="UP000828390"/>
    </source>
</evidence>
<comment type="caution">
    <text evidence="1">The sequence shown here is derived from an EMBL/GenBank/DDBJ whole genome shotgun (WGS) entry which is preliminary data.</text>
</comment>
<proteinExistence type="predicted"/>
<sequence>MGRTWPPGMLSRRPMWMILPRRQCGSAIQGRPKLENCKVVMAACCVGMSAG</sequence>
<keyword evidence="2" id="KW-1185">Reference proteome</keyword>
<dbReference type="EMBL" id="JAIWYP010000013">
    <property type="protein sequence ID" value="KAH3715169.1"/>
    <property type="molecule type" value="Genomic_DNA"/>
</dbReference>
<gene>
    <name evidence="1" type="ORF">DPMN_057875</name>
</gene>
<evidence type="ECO:0000313" key="1">
    <source>
        <dbReference type="EMBL" id="KAH3715169.1"/>
    </source>
</evidence>
<dbReference type="AlphaFoldDB" id="A0A9D4C128"/>
<reference evidence="1" key="1">
    <citation type="journal article" date="2019" name="bioRxiv">
        <title>The Genome of the Zebra Mussel, Dreissena polymorpha: A Resource for Invasive Species Research.</title>
        <authorList>
            <person name="McCartney M.A."/>
            <person name="Auch B."/>
            <person name="Kono T."/>
            <person name="Mallez S."/>
            <person name="Zhang Y."/>
            <person name="Obille A."/>
            <person name="Becker A."/>
            <person name="Abrahante J.E."/>
            <person name="Garbe J."/>
            <person name="Badalamenti J.P."/>
            <person name="Herman A."/>
            <person name="Mangelson H."/>
            <person name="Liachko I."/>
            <person name="Sullivan S."/>
            <person name="Sone E.D."/>
            <person name="Koren S."/>
            <person name="Silverstein K.A.T."/>
            <person name="Beckman K.B."/>
            <person name="Gohl D.M."/>
        </authorList>
    </citation>
    <scope>NUCLEOTIDE SEQUENCE</scope>
    <source>
        <strain evidence="1">Duluth1</strain>
        <tissue evidence="1">Whole animal</tissue>
    </source>
</reference>